<feature type="region of interest" description="Disordered" evidence="2">
    <location>
        <begin position="165"/>
        <end position="198"/>
    </location>
</feature>
<dbReference type="GO" id="GO:0005740">
    <property type="term" value="C:mitochondrial envelope"/>
    <property type="evidence" value="ECO:0007669"/>
    <property type="project" value="TreeGrafter"/>
</dbReference>
<keyword evidence="4" id="KW-1185">Reference proteome</keyword>
<feature type="compositionally biased region" description="Basic and acidic residues" evidence="2">
    <location>
        <begin position="180"/>
        <end position="195"/>
    </location>
</feature>
<accession>D8Q3P9</accession>
<feature type="region of interest" description="Disordered" evidence="2">
    <location>
        <begin position="52"/>
        <end position="74"/>
    </location>
</feature>
<dbReference type="InterPro" id="IPR011990">
    <property type="entry name" value="TPR-like_helical_dom_sf"/>
</dbReference>
<dbReference type="GO" id="GO:0016020">
    <property type="term" value="C:membrane"/>
    <property type="evidence" value="ECO:0007669"/>
    <property type="project" value="TreeGrafter"/>
</dbReference>
<gene>
    <name evidence="3" type="ORF">SCHCODRAFT_257031</name>
</gene>
<dbReference type="GO" id="GO:0005829">
    <property type="term" value="C:cytosol"/>
    <property type="evidence" value="ECO:0007669"/>
    <property type="project" value="TreeGrafter"/>
</dbReference>
<sequence>MDPATEQKLNTAKQFKQTADQAFKEGKIKEALMSYHSALMYLNGLDKNAMAAVSGKQNKPEPDPNGGAPTSPKTEADEILEKVYANMAACHIKNSNWKRAIETAAKALAKNPDNTKALFRKGKAECEDGYIERGIRTLEEVKKKNPAEAASVDAEIARFRALDAQKEKEHKKKMKGFLNKAEKKGESISLSDKDTSGLASTFASGAKIEEVA</sequence>
<evidence type="ECO:0000313" key="3">
    <source>
        <dbReference type="EMBL" id="EFI96664.1"/>
    </source>
</evidence>
<dbReference type="SMART" id="SM00028">
    <property type="entry name" value="TPR"/>
    <property type="match status" value="2"/>
</dbReference>
<proteinExistence type="predicted"/>
<dbReference type="SUPFAM" id="SSF48452">
    <property type="entry name" value="TPR-like"/>
    <property type="match status" value="1"/>
</dbReference>
<dbReference type="PANTHER" id="PTHR46512">
    <property type="entry name" value="PEPTIDYLPROLYL ISOMERASE"/>
    <property type="match status" value="1"/>
</dbReference>
<dbReference type="Proteomes" id="UP000007431">
    <property type="component" value="Unassembled WGS sequence"/>
</dbReference>
<dbReference type="PROSITE" id="PS50005">
    <property type="entry name" value="TPR"/>
    <property type="match status" value="1"/>
</dbReference>
<evidence type="ECO:0000256" key="1">
    <source>
        <dbReference type="PROSITE-ProRule" id="PRU00339"/>
    </source>
</evidence>
<dbReference type="RefSeq" id="XP_003031567.1">
    <property type="nucleotide sequence ID" value="XM_003031521.1"/>
</dbReference>
<dbReference type="eggNOG" id="ENOG502QZUJ">
    <property type="taxonomic scope" value="Eukaryota"/>
</dbReference>
<dbReference type="STRING" id="578458.D8Q3P9"/>
<reference evidence="3 4" key="1">
    <citation type="journal article" date="2010" name="Nat. Biotechnol.">
        <title>Genome sequence of the model mushroom Schizophyllum commune.</title>
        <authorList>
            <person name="Ohm R.A."/>
            <person name="de Jong J.F."/>
            <person name="Lugones L.G."/>
            <person name="Aerts A."/>
            <person name="Kothe E."/>
            <person name="Stajich J.E."/>
            <person name="de Vries R.P."/>
            <person name="Record E."/>
            <person name="Levasseur A."/>
            <person name="Baker S.E."/>
            <person name="Bartholomew K.A."/>
            <person name="Coutinho P.M."/>
            <person name="Erdmann S."/>
            <person name="Fowler T.J."/>
            <person name="Gathman A.C."/>
            <person name="Lombard V."/>
            <person name="Henrissat B."/>
            <person name="Knabe N."/>
            <person name="Kuees U."/>
            <person name="Lilly W.W."/>
            <person name="Lindquist E."/>
            <person name="Lucas S."/>
            <person name="Magnuson J.K."/>
            <person name="Piumi F."/>
            <person name="Raudaskoski M."/>
            <person name="Salamov A."/>
            <person name="Schmutz J."/>
            <person name="Schwarze F.W.M.R."/>
            <person name="vanKuyk P.A."/>
            <person name="Horton J.S."/>
            <person name="Grigoriev I.V."/>
            <person name="Woesten H.A.B."/>
        </authorList>
    </citation>
    <scope>NUCLEOTIDE SEQUENCE [LARGE SCALE GENOMIC DNA]</scope>
    <source>
        <strain evidence="4">H4-8 / FGSC 9210</strain>
    </source>
</reference>
<dbReference type="PANTHER" id="PTHR46512:SF1">
    <property type="entry name" value="PEPTIDYLPROLYL ISOMERASE"/>
    <property type="match status" value="1"/>
</dbReference>
<dbReference type="OMA" id="KIYANMS"/>
<protein>
    <submittedName>
        <fullName evidence="3">Uncharacterized protein</fullName>
    </submittedName>
</protein>
<dbReference type="OrthoDB" id="433738at2759"/>
<dbReference type="GO" id="GO:0012505">
    <property type="term" value="C:endomembrane system"/>
    <property type="evidence" value="ECO:0007669"/>
    <property type="project" value="TreeGrafter"/>
</dbReference>
<dbReference type="AlphaFoldDB" id="D8Q3P9"/>
<dbReference type="InParanoid" id="D8Q3P9"/>
<keyword evidence="1" id="KW-0802">TPR repeat</keyword>
<evidence type="ECO:0000256" key="2">
    <source>
        <dbReference type="SAM" id="MobiDB-lite"/>
    </source>
</evidence>
<dbReference type="VEuPathDB" id="FungiDB:SCHCODRAFT_02627563"/>
<dbReference type="GeneID" id="9592649"/>
<dbReference type="Gene3D" id="1.25.40.10">
    <property type="entry name" value="Tetratricopeptide repeat domain"/>
    <property type="match status" value="1"/>
</dbReference>
<dbReference type="HOGENOM" id="CLU_089717_0_0_1"/>
<dbReference type="InterPro" id="IPR050754">
    <property type="entry name" value="FKBP4/5/8-like"/>
</dbReference>
<name>D8Q3P9_SCHCM</name>
<dbReference type="EMBL" id="GL377306">
    <property type="protein sequence ID" value="EFI96664.1"/>
    <property type="molecule type" value="Genomic_DNA"/>
</dbReference>
<dbReference type="GO" id="GO:0043066">
    <property type="term" value="P:negative regulation of apoptotic process"/>
    <property type="evidence" value="ECO:0007669"/>
    <property type="project" value="TreeGrafter"/>
</dbReference>
<evidence type="ECO:0000313" key="4">
    <source>
        <dbReference type="Proteomes" id="UP000007431"/>
    </source>
</evidence>
<dbReference type="KEGG" id="scm:SCHCO_02627563"/>
<organism evidence="4">
    <name type="scientific">Schizophyllum commune (strain H4-8 / FGSC 9210)</name>
    <name type="common">Split gill fungus</name>
    <dbReference type="NCBI Taxonomy" id="578458"/>
    <lineage>
        <taxon>Eukaryota</taxon>
        <taxon>Fungi</taxon>
        <taxon>Dikarya</taxon>
        <taxon>Basidiomycota</taxon>
        <taxon>Agaricomycotina</taxon>
        <taxon>Agaricomycetes</taxon>
        <taxon>Agaricomycetidae</taxon>
        <taxon>Agaricales</taxon>
        <taxon>Schizophyllaceae</taxon>
        <taxon>Schizophyllum</taxon>
    </lineage>
</organism>
<feature type="repeat" description="TPR" evidence="1">
    <location>
        <begin position="81"/>
        <end position="114"/>
    </location>
</feature>
<dbReference type="GO" id="GO:0044183">
    <property type="term" value="F:protein folding chaperone"/>
    <property type="evidence" value="ECO:0007669"/>
    <property type="project" value="TreeGrafter"/>
</dbReference>
<dbReference type="InterPro" id="IPR019734">
    <property type="entry name" value="TPR_rpt"/>
</dbReference>